<accession>A0A926QHQ0</accession>
<evidence type="ECO:0000256" key="4">
    <source>
        <dbReference type="PROSITE-ProRule" id="PRU00169"/>
    </source>
</evidence>
<dbReference type="CDD" id="cd17536">
    <property type="entry name" value="REC_YesN-like"/>
    <property type="match status" value="1"/>
</dbReference>
<dbReference type="Gene3D" id="3.40.50.2300">
    <property type="match status" value="1"/>
</dbReference>
<evidence type="ECO:0000256" key="1">
    <source>
        <dbReference type="ARBA" id="ARBA00023015"/>
    </source>
</evidence>
<dbReference type="Proteomes" id="UP000650466">
    <property type="component" value="Unassembled WGS sequence"/>
</dbReference>
<feature type="domain" description="HTH araC/xylS-type" evidence="5">
    <location>
        <begin position="431"/>
        <end position="529"/>
    </location>
</feature>
<dbReference type="Pfam" id="PF00072">
    <property type="entry name" value="Response_reg"/>
    <property type="match status" value="1"/>
</dbReference>
<dbReference type="SUPFAM" id="SSF46689">
    <property type="entry name" value="Homeodomain-like"/>
    <property type="match status" value="2"/>
</dbReference>
<evidence type="ECO:0000259" key="6">
    <source>
        <dbReference type="PROSITE" id="PS50110"/>
    </source>
</evidence>
<dbReference type="PROSITE" id="PS01124">
    <property type="entry name" value="HTH_ARAC_FAMILY_2"/>
    <property type="match status" value="1"/>
</dbReference>
<dbReference type="GO" id="GO:0003700">
    <property type="term" value="F:DNA-binding transcription factor activity"/>
    <property type="evidence" value="ECO:0007669"/>
    <property type="project" value="InterPro"/>
</dbReference>
<dbReference type="PANTHER" id="PTHR43280:SF10">
    <property type="entry name" value="REGULATORY PROTEIN POCR"/>
    <property type="match status" value="1"/>
</dbReference>
<name>A0A926QHQ0_9BACL</name>
<dbReference type="PANTHER" id="PTHR43280">
    <property type="entry name" value="ARAC-FAMILY TRANSCRIPTIONAL REGULATOR"/>
    <property type="match status" value="1"/>
</dbReference>
<gene>
    <name evidence="7" type="ORF">ICC18_06395</name>
</gene>
<dbReference type="EMBL" id="JACVVD010000002">
    <property type="protein sequence ID" value="MBD0379735.1"/>
    <property type="molecule type" value="Genomic_DNA"/>
</dbReference>
<dbReference type="PROSITE" id="PS50110">
    <property type="entry name" value="RESPONSE_REGULATORY"/>
    <property type="match status" value="1"/>
</dbReference>
<protein>
    <submittedName>
        <fullName evidence="7">Response regulator</fullName>
    </submittedName>
</protein>
<dbReference type="GO" id="GO:0043565">
    <property type="term" value="F:sequence-specific DNA binding"/>
    <property type="evidence" value="ECO:0007669"/>
    <property type="project" value="InterPro"/>
</dbReference>
<keyword evidence="1" id="KW-0805">Transcription regulation</keyword>
<dbReference type="AlphaFoldDB" id="A0A926QHQ0"/>
<keyword evidence="4" id="KW-0597">Phosphoprotein</keyword>
<sequence length="531" mass="62042">MNYRCIIVDDEEMILERLEQIFRLQSEFELVGKAYSGIEGVSLVAATKPDIVITDIVMPDMNGIDMIEQLRLTRPHMEFIILSAYSDFVYAKQAMRMNVHEYVEKVPLSEEELLASLRRARERLNLQRSRHNEFQKLVQHRLENVYRIRRQLIGELIRGDLMPKRFSGLTESMNVDNKLIDSYCCIVMEWVDVSLFLHNYTTHDQGTIRYGMINIAEETIREQACGFACEWSDERLIAIVSWAAMNSTAELMSKSIQLGHLLISNIRTYMKQNIHVAISERYSGWHSLPIAFHEASSLCLYGYYVTVSQVYTRRTVTPVKDNAEERLAKGLDRLYTALLEEPPYLEILKIAEPLKEAAIQERLTRNRMMKLIGEFMEKIRREAESRNKDLRTWPELGSGSGMTFKSHWHTLLEAMRMYLDKHPESRKQEIVKAKQFIEMHLSERLSLDDVAHAVNLAPTYFSALFKRENGQSFVDYVNRRKIEKAAALLKEREYSNTHLCMLVGIQSEKYLCTLFKEMYGMPPQKFRKSMR</sequence>
<dbReference type="SMART" id="SM00342">
    <property type="entry name" value="HTH_ARAC"/>
    <property type="match status" value="1"/>
</dbReference>
<dbReference type="SUPFAM" id="SSF52172">
    <property type="entry name" value="CheY-like"/>
    <property type="match status" value="1"/>
</dbReference>
<feature type="modified residue" description="4-aspartylphosphate" evidence="4">
    <location>
        <position position="55"/>
    </location>
</feature>
<organism evidence="7 8">
    <name type="scientific">Paenibacillus sedimenti</name>
    <dbReference type="NCBI Taxonomy" id="2770274"/>
    <lineage>
        <taxon>Bacteria</taxon>
        <taxon>Bacillati</taxon>
        <taxon>Bacillota</taxon>
        <taxon>Bacilli</taxon>
        <taxon>Bacillales</taxon>
        <taxon>Paenibacillaceae</taxon>
        <taxon>Paenibacillus</taxon>
    </lineage>
</organism>
<evidence type="ECO:0000313" key="7">
    <source>
        <dbReference type="EMBL" id="MBD0379735.1"/>
    </source>
</evidence>
<keyword evidence="8" id="KW-1185">Reference proteome</keyword>
<dbReference type="SMART" id="SM00448">
    <property type="entry name" value="REC"/>
    <property type="match status" value="1"/>
</dbReference>
<evidence type="ECO:0000313" key="8">
    <source>
        <dbReference type="Proteomes" id="UP000650466"/>
    </source>
</evidence>
<evidence type="ECO:0000256" key="3">
    <source>
        <dbReference type="ARBA" id="ARBA00023163"/>
    </source>
</evidence>
<keyword evidence="2" id="KW-0238">DNA-binding</keyword>
<dbReference type="Gene3D" id="1.10.10.60">
    <property type="entry name" value="Homeodomain-like"/>
    <property type="match status" value="2"/>
</dbReference>
<dbReference type="InterPro" id="IPR001789">
    <property type="entry name" value="Sig_transdc_resp-reg_receiver"/>
</dbReference>
<keyword evidence="3" id="KW-0804">Transcription</keyword>
<dbReference type="InterPro" id="IPR011006">
    <property type="entry name" value="CheY-like_superfamily"/>
</dbReference>
<evidence type="ECO:0000259" key="5">
    <source>
        <dbReference type="PROSITE" id="PS01124"/>
    </source>
</evidence>
<feature type="domain" description="Response regulatory" evidence="6">
    <location>
        <begin position="4"/>
        <end position="120"/>
    </location>
</feature>
<dbReference type="Pfam" id="PF12833">
    <property type="entry name" value="HTH_18"/>
    <property type="match status" value="1"/>
</dbReference>
<dbReference type="InterPro" id="IPR009057">
    <property type="entry name" value="Homeodomain-like_sf"/>
</dbReference>
<comment type="caution">
    <text evidence="7">The sequence shown here is derived from an EMBL/GenBank/DDBJ whole genome shotgun (WGS) entry which is preliminary data.</text>
</comment>
<dbReference type="GO" id="GO:0000160">
    <property type="term" value="P:phosphorelay signal transduction system"/>
    <property type="evidence" value="ECO:0007669"/>
    <property type="project" value="InterPro"/>
</dbReference>
<reference evidence="7" key="1">
    <citation type="submission" date="2020-09" db="EMBL/GenBank/DDBJ databases">
        <title>Draft Genome Sequence of Paenibacillus sp. WST5.</title>
        <authorList>
            <person name="Bao Z."/>
        </authorList>
    </citation>
    <scope>NUCLEOTIDE SEQUENCE</scope>
    <source>
        <strain evidence="7">WST5</strain>
    </source>
</reference>
<dbReference type="RefSeq" id="WP_188173525.1">
    <property type="nucleotide sequence ID" value="NZ_JACVVD010000002.1"/>
</dbReference>
<proteinExistence type="predicted"/>
<dbReference type="InterPro" id="IPR018060">
    <property type="entry name" value="HTH_AraC"/>
</dbReference>
<evidence type="ECO:0000256" key="2">
    <source>
        <dbReference type="ARBA" id="ARBA00023125"/>
    </source>
</evidence>